<accession>A0ABR2QYM8</accession>
<dbReference type="InterPro" id="IPR044730">
    <property type="entry name" value="RNase_H-like_dom_plant"/>
</dbReference>
<dbReference type="Proteomes" id="UP001396334">
    <property type="component" value="Unassembled WGS sequence"/>
</dbReference>
<dbReference type="PANTHER" id="PTHR47723">
    <property type="entry name" value="OS05G0353850 PROTEIN"/>
    <property type="match status" value="1"/>
</dbReference>
<name>A0ABR2QYM8_9ROSI</name>
<dbReference type="CDD" id="cd06222">
    <property type="entry name" value="RNase_H_like"/>
    <property type="match status" value="1"/>
</dbReference>
<evidence type="ECO:0000313" key="2">
    <source>
        <dbReference type="EMBL" id="KAK9005733.1"/>
    </source>
</evidence>
<dbReference type="SUPFAM" id="SSF53098">
    <property type="entry name" value="Ribonuclease H-like"/>
    <property type="match status" value="1"/>
</dbReference>
<keyword evidence="3" id="KW-1185">Reference proteome</keyword>
<organism evidence="2 3">
    <name type="scientific">Hibiscus sabdariffa</name>
    <name type="common">roselle</name>
    <dbReference type="NCBI Taxonomy" id="183260"/>
    <lineage>
        <taxon>Eukaryota</taxon>
        <taxon>Viridiplantae</taxon>
        <taxon>Streptophyta</taxon>
        <taxon>Embryophyta</taxon>
        <taxon>Tracheophyta</taxon>
        <taxon>Spermatophyta</taxon>
        <taxon>Magnoliopsida</taxon>
        <taxon>eudicotyledons</taxon>
        <taxon>Gunneridae</taxon>
        <taxon>Pentapetalae</taxon>
        <taxon>rosids</taxon>
        <taxon>malvids</taxon>
        <taxon>Malvales</taxon>
        <taxon>Malvaceae</taxon>
        <taxon>Malvoideae</taxon>
        <taxon>Hibiscus</taxon>
    </lineage>
</organism>
<proteinExistence type="predicted"/>
<gene>
    <name evidence="2" type="ORF">V6N11_043155</name>
</gene>
<protein>
    <recommendedName>
        <fullName evidence="1">RNase H type-1 domain-containing protein</fullName>
    </recommendedName>
</protein>
<evidence type="ECO:0000313" key="3">
    <source>
        <dbReference type="Proteomes" id="UP001396334"/>
    </source>
</evidence>
<dbReference type="EMBL" id="JBBPBN010000030">
    <property type="protein sequence ID" value="KAK9005733.1"/>
    <property type="molecule type" value="Genomic_DNA"/>
</dbReference>
<dbReference type="PANTHER" id="PTHR47723:SF19">
    <property type="entry name" value="POLYNUCLEOTIDYL TRANSFERASE, RIBONUCLEASE H-LIKE SUPERFAMILY PROTEIN"/>
    <property type="match status" value="1"/>
</dbReference>
<reference evidence="2 3" key="1">
    <citation type="journal article" date="2024" name="G3 (Bethesda)">
        <title>Genome assembly of Hibiscus sabdariffa L. provides insights into metabolisms of medicinal natural products.</title>
        <authorList>
            <person name="Kim T."/>
        </authorList>
    </citation>
    <scope>NUCLEOTIDE SEQUENCE [LARGE SCALE GENOMIC DNA]</scope>
    <source>
        <strain evidence="2">TK-2024</strain>
        <tissue evidence="2">Old leaves</tissue>
    </source>
</reference>
<dbReference type="InterPro" id="IPR036397">
    <property type="entry name" value="RNaseH_sf"/>
</dbReference>
<comment type="caution">
    <text evidence="2">The sequence shown here is derived from an EMBL/GenBank/DDBJ whole genome shotgun (WGS) entry which is preliminary data.</text>
</comment>
<dbReference type="InterPro" id="IPR002156">
    <property type="entry name" value="RNaseH_domain"/>
</dbReference>
<evidence type="ECO:0000259" key="1">
    <source>
        <dbReference type="Pfam" id="PF13456"/>
    </source>
</evidence>
<dbReference type="Gene3D" id="3.30.420.10">
    <property type="entry name" value="Ribonuclease H-like superfamily/Ribonuclease H"/>
    <property type="match status" value="1"/>
</dbReference>
<dbReference type="InterPro" id="IPR012337">
    <property type="entry name" value="RNaseH-like_sf"/>
</dbReference>
<dbReference type="Pfam" id="PF13456">
    <property type="entry name" value="RVT_3"/>
    <property type="match status" value="1"/>
</dbReference>
<dbReference type="InterPro" id="IPR053151">
    <property type="entry name" value="RNase_H-like"/>
</dbReference>
<sequence>MRQHQWCCHEPGWACLNVDGSVTPNSRAASIGGLIRDHLGNWISGFTKSIGISNVLRSKLWAIFNGLQVAWSHGIKILQVQSDSKQAIELICDPYASFIPPLSLEQSPSSTLGDK</sequence>
<feature type="domain" description="RNase H type-1" evidence="1">
    <location>
        <begin position="17"/>
        <end position="93"/>
    </location>
</feature>